<evidence type="ECO:0000313" key="6">
    <source>
        <dbReference type="Proteomes" id="UP000198755"/>
    </source>
</evidence>
<gene>
    <name evidence="5" type="ORF">SAMN05444581_105119</name>
</gene>
<name>A0A1I3YA56_9HYPH</name>
<comment type="cofactor">
    <cofactor evidence="1">
        <name>Mg(2+)</name>
        <dbReference type="ChEBI" id="CHEBI:18420"/>
    </cofactor>
</comment>
<organism evidence="5 6">
    <name type="scientific">Methylocapsa palsarum</name>
    <dbReference type="NCBI Taxonomy" id="1612308"/>
    <lineage>
        <taxon>Bacteria</taxon>
        <taxon>Pseudomonadati</taxon>
        <taxon>Pseudomonadota</taxon>
        <taxon>Alphaproteobacteria</taxon>
        <taxon>Hyphomicrobiales</taxon>
        <taxon>Beijerinckiaceae</taxon>
        <taxon>Methylocapsa</taxon>
    </lineage>
</organism>
<evidence type="ECO:0000313" key="5">
    <source>
        <dbReference type="EMBL" id="SFK28738.1"/>
    </source>
</evidence>
<dbReference type="SMART" id="SM00990">
    <property type="entry name" value="VRR_NUC"/>
    <property type="match status" value="1"/>
</dbReference>
<evidence type="ECO:0000256" key="3">
    <source>
        <dbReference type="ARBA" id="ARBA00022801"/>
    </source>
</evidence>
<dbReference type="GO" id="GO:0003676">
    <property type="term" value="F:nucleic acid binding"/>
    <property type="evidence" value="ECO:0007669"/>
    <property type="project" value="InterPro"/>
</dbReference>
<evidence type="ECO:0000256" key="1">
    <source>
        <dbReference type="ARBA" id="ARBA00001946"/>
    </source>
</evidence>
<dbReference type="AlphaFoldDB" id="A0A1I3YA56"/>
<protein>
    <submittedName>
        <fullName evidence="5">VRR-NUC domain-containing protein</fullName>
    </submittedName>
</protein>
<dbReference type="InterPro" id="IPR014883">
    <property type="entry name" value="VRR_NUC"/>
</dbReference>
<keyword evidence="3" id="KW-0378">Hydrolase</keyword>
<dbReference type="GO" id="GO:0004518">
    <property type="term" value="F:nuclease activity"/>
    <property type="evidence" value="ECO:0007669"/>
    <property type="project" value="UniProtKB-KW"/>
</dbReference>
<dbReference type="GO" id="GO:0016788">
    <property type="term" value="F:hydrolase activity, acting on ester bonds"/>
    <property type="evidence" value="ECO:0007669"/>
    <property type="project" value="InterPro"/>
</dbReference>
<keyword evidence="6" id="KW-1185">Reference proteome</keyword>
<dbReference type="OrthoDB" id="8227126at2"/>
<dbReference type="Pfam" id="PF08774">
    <property type="entry name" value="VRR_NUC"/>
    <property type="match status" value="1"/>
</dbReference>
<dbReference type="Gene3D" id="3.40.1350.10">
    <property type="match status" value="1"/>
</dbReference>
<evidence type="ECO:0000259" key="4">
    <source>
        <dbReference type="SMART" id="SM00990"/>
    </source>
</evidence>
<proteinExistence type="predicted"/>
<dbReference type="InterPro" id="IPR011856">
    <property type="entry name" value="tRNA_endonuc-like_dom_sf"/>
</dbReference>
<dbReference type="EMBL" id="FOSN01000005">
    <property type="protein sequence ID" value="SFK28738.1"/>
    <property type="molecule type" value="Genomic_DNA"/>
</dbReference>
<sequence length="155" mass="17811">MTIPPLLLLAEGRKPRLRRSPAPRPKEIVLHMSVAKVLRDHARPEWRWSHIPSGEIRDKRTAGKLKQMGVKAGWPDFVLIAPDSRFHAIELKRAGERLSESQDEFRLWCVRHGIPHVVAFSLDDVLTSFEVWDCLTIRIVKQRVDQPLSSKGGRE</sequence>
<keyword evidence="2" id="KW-0540">Nuclease</keyword>
<feature type="domain" description="VRR-NUC" evidence="4">
    <location>
        <begin position="32"/>
        <end position="123"/>
    </location>
</feature>
<evidence type="ECO:0000256" key="2">
    <source>
        <dbReference type="ARBA" id="ARBA00022722"/>
    </source>
</evidence>
<dbReference type="STRING" id="1612308.SAMN05444581_105119"/>
<reference evidence="5 6" key="1">
    <citation type="submission" date="2016-10" db="EMBL/GenBank/DDBJ databases">
        <authorList>
            <person name="de Groot N.N."/>
        </authorList>
    </citation>
    <scope>NUCLEOTIDE SEQUENCE [LARGE SCALE GENOMIC DNA]</scope>
    <source>
        <strain evidence="5 6">NE2</strain>
    </source>
</reference>
<accession>A0A1I3YA56</accession>
<dbReference type="Proteomes" id="UP000198755">
    <property type="component" value="Unassembled WGS sequence"/>
</dbReference>